<reference evidence="1" key="1">
    <citation type="submission" date="2020-11" db="EMBL/GenBank/DDBJ databases">
        <authorList>
            <person name="Tran Van P."/>
        </authorList>
    </citation>
    <scope>NUCLEOTIDE SEQUENCE</scope>
</reference>
<proteinExistence type="predicted"/>
<evidence type="ECO:0000313" key="1">
    <source>
        <dbReference type="EMBL" id="CAD7402401.1"/>
    </source>
</evidence>
<name>A0A7R9CTU2_TIMCR</name>
<sequence length="132" mass="14612">MSGLKAACDLLCFHRQSLAESTLIFSFHRKISRIKKQLDLGPCREKKVEEIFTLSPVTTDHGNTQVLHVLARSAAGGRRDECHGQQDTVVEHQDGPRTGAGSLVQGSNPVRIIVGYLEDNSTWVNCHNRESC</sequence>
<dbReference type="EMBL" id="OC318530">
    <property type="protein sequence ID" value="CAD7402401.1"/>
    <property type="molecule type" value="Genomic_DNA"/>
</dbReference>
<gene>
    <name evidence="1" type="ORF">TCEB3V08_LOCUS6472</name>
</gene>
<dbReference type="AlphaFoldDB" id="A0A7R9CTU2"/>
<protein>
    <submittedName>
        <fullName evidence="1">Uncharacterized protein</fullName>
    </submittedName>
</protein>
<accession>A0A7R9CTU2</accession>
<organism evidence="1">
    <name type="scientific">Timema cristinae</name>
    <name type="common">Walking stick</name>
    <dbReference type="NCBI Taxonomy" id="61476"/>
    <lineage>
        <taxon>Eukaryota</taxon>
        <taxon>Metazoa</taxon>
        <taxon>Ecdysozoa</taxon>
        <taxon>Arthropoda</taxon>
        <taxon>Hexapoda</taxon>
        <taxon>Insecta</taxon>
        <taxon>Pterygota</taxon>
        <taxon>Neoptera</taxon>
        <taxon>Polyneoptera</taxon>
        <taxon>Phasmatodea</taxon>
        <taxon>Timematodea</taxon>
        <taxon>Timematoidea</taxon>
        <taxon>Timematidae</taxon>
        <taxon>Timema</taxon>
    </lineage>
</organism>